<dbReference type="GO" id="GO:0036397">
    <property type="term" value="F:formate dehydrogenase (quinone) activity"/>
    <property type="evidence" value="ECO:0007669"/>
    <property type="project" value="TreeGrafter"/>
</dbReference>
<keyword evidence="17" id="KW-1185">Reference proteome</keyword>
<organism evidence="16 17">
    <name type="scientific">Poseidonocella pacifica</name>
    <dbReference type="NCBI Taxonomy" id="871651"/>
    <lineage>
        <taxon>Bacteria</taxon>
        <taxon>Pseudomonadati</taxon>
        <taxon>Pseudomonadota</taxon>
        <taxon>Alphaproteobacteria</taxon>
        <taxon>Rhodobacterales</taxon>
        <taxon>Roseobacteraceae</taxon>
        <taxon>Poseidonocella</taxon>
    </lineage>
</organism>
<evidence type="ECO:0000256" key="6">
    <source>
        <dbReference type="ARBA" id="ARBA00022617"/>
    </source>
</evidence>
<evidence type="ECO:0000256" key="5">
    <source>
        <dbReference type="ARBA" id="ARBA00022475"/>
    </source>
</evidence>
<dbReference type="EMBL" id="FOJU01000002">
    <property type="protein sequence ID" value="SFA91209.1"/>
    <property type="molecule type" value="Genomic_DNA"/>
</dbReference>
<name>A0A1I0WR22_9RHOB</name>
<proteinExistence type="inferred from homology"/>
<dbReference type="AlphaFoldDB" id="A0A1I0WR22"/>
<feature type="transmembrane region" description="Helical" evidence="13">
    <location>
        <begin position="122"/>
        <end position="143"/>
    </location>
</feature>
<feature type="transmembrane region" description="Helical" evidence="13">
    <location>
        <begin position="268"/>
        <end position="291"/>
    </location>
</feature>
<reference evidence="16 17" key="1">
    <citation type="submission" date="2016-10" db="EMBL/GenBank/DDBJ databases">
        <authorList>
            <person name="de Groot N.N."/>
        </authorList>
    </citation>
    <scope>NUCLEOTIDE SEQUENCE [LARGE SCALE GENOMIC DNA]</scope>
    <source>
        <strain evidence="16 17">DSM 29316</strain>
    </source>
</reference>
<keyword evidence="7 13" id="KW-0812">Transmembrane</keyword>
<comment type="subcellular location">
    <subcellularLocation>
        <location evidence="2">Cell membrane</location>
        <topology evidence="2">Multi-pass membrane protein</topology>
    </subcellularLocation>
</comment>
<evidence type="ECO:0000256" key="13">
    <source>
        <dbReference type="SAM" id="Phobius"/>
    </source>
</evidence>
<evidence type="ECO:0000256" key="14">
    <source>
        <dbReference type="SAM" id="SignalP"/>
    </source>
</evidence>
<sequence>MIRILLAWLLALFLAAPLAAQEEPAPIDRSATGGATTLEDILRRQQGLEVDDDYRREFGNDDPAAGANAPGLGPLGGQSDADLWRGMRFNALDITTQARGPATDVLIQDSGMSWLRFREGPLANYGAMLLGGMIVLLALFYLVKGRIRIDGPKTGRTVTRFRAFERFSHWLLAGSFLLLGFTGLITLFGRKVLIPLFGHEAFSTLAIGSKWIHNNVSWAFIVALIFVFVLWVSENIPNKTDLKWIKAGGGFVGKGHPPAKKFNFGQKIIFWSVIILGTSISVSGLALLFPFELPMFAATFSKLNAIGAPGWFGMDALPTALAPHQEMQLSQLWHAIIAFVLMAIIIAHIYIGTLGMEGAFDAMGSGEVEEQWAREHHGLWLEELEEKGKAPPKGATPAE</sequence>
<feature type="domain" description="Cytochrome b561 bacterial/Ni-hydrogenase" evidence="15">
    <location>
        <begin position="160"/>
        <end position="365"/>
    </location>
</feature>
<feature type="chain" id="PRO_5011669632" evidence="14">
    <location>
        <begin position="21"/>
        <end position="399"/>
    </location>
</feature>
<accession>A0A1I0WR22</accession>
<dbReference type="GO" id="GO:0046872">
    <property type="term" value="F:metal ion binding"/>
    <property type="evidence" value="ECO:0007669"/>
    <property type="project" value="UniProtKB-KW"/>
</dbReference>
<evidence type="ECO:0000259" key="15">
    <source>
        <dbReference type="Pfam" id="PF01292"/>
    </source>
</evidence>
<keyword evidence="11" id="KW-0408">Iron</keyword>
<dbReference type="OrthoDB" id="9790598at2"/>
<feature type="transmembrane region" description="Helical" evidence="13">
    <location>
        <begin position="170"/>
        <end position="189"/>
    </location>
</feature>
<feature type="transmembrane region" description="Helical" evidence="13">
    <location>
        <begin position="216"/>
        <end position="233"/>
    </location>
</feature>
<dbReference type="Pfam" id="PF01292">
    <property type="entry name" value="Ni_hydr_CYTB"/>
    <property type="match status" value="1"/>
</dbReference>
<keyword evidence="8" id="KW-0479">Metal-binding</keyword>
<dbReference type="PANTHER" id="PTHR30074">
    <property type="entry name" value="FORMATE DEHYDROGENASE, NITRATE-INDUCIBLE, CYTOCHROME B556 FDN SUBUNIT"/>
    <property type="match status" value="1"/>
</dbReference>
<gene>
    <name evidence="16" type="ORF">SAMN05421688_1692</name>
</gene>
<evidence type="ECO:0000256" key="1">
    <source>
        <dbReference type="ARBA" id="ARBA00001971"/>
    </source>
</evidence>
<evidence type="ECO:0000313" key="17">
    <source>
        <dbReference type="Proteomes" id="UP000198796"/>
    </source>
</evidence>
<comment type="similarity">
    <text evidence="3">Belongs to the formate dehydrogenase gamma subunit family.</text>
</comment>
<dbReference type="GO" id="GO:0022904">
    <property type="term" value="P:respiratory electron transport chain"/>
    <property type="evidence" value="ECO:0007669"/>
    <property type="project" value="InterPro"/>
</dbReference>
<keyword evidence="12 13" id="KW-0472">Membrane</keyword>
<dbReference type="InterPro" id="IPR051817">
    <property type="entry name" value="FDH_cytochrome_b556_subunit"/>
</dbReference>
<dbReference type="InterPro" id="IPR016174">
    <property type="entry name" value="Di-haem_cyt_TM"/>
</dbReference>
<dbReference type="RefSeq" id="WP_092063029.1">
    <property type="nucleotide sequence ID" value="NZ_FOJU01000002.1"/>
</dbReference>
<keyword evidence="10 13" id="KW-1133">Transmembrane helix</keyword>
<dbReference type="PANTHER" id="PTHR30074:SF6">
    <property type="entry name" value="FORMATE DEHYDROGENASE GAMMA SUBUNIT"/>
    <property type="match status" value="1"/>
</dbReference>
<keyword evidence="6" id="KW-0349">Heme</keyword>
<dbReference type="Proteomes" id="UP000198796">
    <property type="component" value="Unassembled WGS sequence"/>
</dbReference>
<evidence type="ECO:0000256" key="4">
    <source>
        <dbReference type="ARBA" id="ARBA00022448"/>
    </source>
</evidence>
<evidence type="ECO:0000256" key="10">
    <source>
        <dbReference type="ARBA" id="ARBA00022989"/>
    </source>
</evidence>
<protein>
    <submittedName>
        <fullName evidence="16">Formate dehydrogenase gamma subunit</fullName>
    </submittedName>
</protein>
<keyword evidence="4" id="KW-0813">Transport</keyword>
<keyword evidence="14" id="KW-0732">Signal</keyword>
<comment type="cofactor">
    <cofactor evidence="1">
        <name>heme</name>
        <dbReference type="ChEBI" id="CHEBI:30413"/>
    </cofactor>
</comment>
<keyword evidence="9" id="KW-0249">Electron transport</keyword>
<feature type="signal peptide" evidence="14">
    <location>
        <begin position="1"/>
        <end position="20"/>
    </location>
</feature>
<evidence type="ECO:0000256" key="7">
    <source>
        <dbReference type="ARBA" id="ARBA00022692"/>
    </source>
</evidence>
<dbReference type="GO" id="GO:0009326">
    <property type="term" value="C:formate dehydrogenase complex"/>
    <property type="evidence" value="ECO:0007669"/>
    <property type="project" value="InterPro"/>
</dbReference>
<keyword evidence="5" id="KW-1003">Cell membrane</keyword>
<evidence type="ECO:0000256" key="3">
    <source>
        <dbReference type="ARBA" id="ARBA00010747"/>
    </source>
</evidence>
<dbReference type="GO" id="GO:0009055">
    <property type="term" value="F:electron transfer activity"/>
    <property type="evidence" value="ECO:0007669"/>
    <property type="project" value="InterPro"/>
</dbReference>
<dbReference type="SUPFAM" id="SSF81342">
    <property type="entry name" value="Transmembrane di-heme cytochromes"/>
    <property type="match status" value="1"/>
</dbReference>
<dbReference type="GO" id="GO:0005886">
    <property type="term" value="C:plasma membrane"/>
    <property type="evidence" value="ECO:0007669"/>
    <property type="project" value="UniProtKB-SubCell"/>
</dbReference>
<evidence type="ECO:0000256" key="8">
    <source>
        <dbReference type="ARBA" id="ARBA00022723"/>
    </source>
</evidence>
<dbReference type="GO" id="GO:0015944">
    <property type="term" value="P:formate oxidation"/>
    <property type="evidence" value="ECO:0007669"/>
    <property type="project" value="TreeGrafter"/>
</dbReference>
<evidence type="ECO:0000313" key="16">
    <source>
        <dbReference type="EMBL" id="SFA91209.1"/>
    </source>
</evidence>
<dbReference type="InterPro" id="IPR011577">
    <property type="entry name" value="Cyt_b561_bac/Ni-Hgenase"/>
</dbReference>
<feature type="transmembrane region" description="Helical" evidence="13">
    <location>
        <begin position="332"/>
        <end position="351"/>
    </location>
</feature>
<evidence type="ECO:0000256" key="9">
    <source>
        <dbReference type="ARBA" id="ARBA00022982"/>
    </source>
</evidence>
<dbReference type="GO" id="GO:0009061">
    <property type="term" value="P:anaerobic respiration"/>
    <property type="evidence" value="ECO:0007669"/>
    <property type="project" value="TreeGrafter"/>
</dbReference>
<dbReference type="Gene3D" id="1.20.950.20">
    <property type="entry name" value="Transmembrane di-heme cytochromes, Chain C"/>
    <property type="match status" value="1"/>
</dbReference>
<dbReference type="GO" id="GO:0008863">
    <property type="term" value="F:formate dehydrogenase (NAD+) activity"/>
    <property type="evidence" value="ECO:0007669"/>
    <property type="project" value="InterPro"/>
</dbReference>
<dbReference type="InterPro" id="IPR006471">
    <property type="entry name" value="Formate_DH_gsu"/>
</dbReference>
<evidence type="ECO:0000256" key="11">
    <source>
        <dbReference type="ARBA" id="ARBA00023004"/>
    </source>
</evidence>
<dbReference type="STRING" id="871651.SAMN05421688_1692"/>
<evidence type="ECO:0000256" key="12">
    <source>
        <dbReference type="ARBA" id="ARBA00023136"/>
    </source>
</evidence>
<evidence type="ECO:0000256" key="2">
    <source>
        <dbReference type="ARBA" id="ARBA00004651"/>
    </source>
</evidence>
<dbReference type="NCBIfam" id="TIGR01583">
    <property type="entry name" value="formate-DH-gamm"/>
    <property type="match status" value="1"/>
</dbReference>